<dbReference type="EMBL" id="CP005077">
    <property type="protein sequence ID" value="AGM25411.1"/>
    <property type="molecule type" value="Genomic_DNA"/>
</dbReference>
<reference evidence="2 3" key="1">
    <citation type="journal article" date="2013" name="Genome Biol. Evol.">
        <title>Complete genomes of two dipteran-associated spiroplasmas provided insights into the origin, dynamics, and impacts of viral invasion in spiroplasma.</title>
        <authorList>
            <person name="Ku C."/>
            <person name="Lo W.S."/>
            <person name="Chen L.L."/>
            <person name="Kuo C.H."/>
        </authorList>
    </citation>
    <scope>NUCLEOTIDE SEQUENCE [LARGE SCALE GENOMIC DNA]</scope>
    <source>
        <strain evidence="2 3">DF-1</strain>
    </source>
</reference>
<keyword evidence="3" id="KW-1185">Reference proteome</keyword>
<dbReference type="AlphaFoldDB" id="R4UJC0"/>
<dbReference type="KEGG" id="scr:SCHRY_v1c08350"/>
<keyword evidence="1" id="KW-0812">Transmembrane</keyword>
<dbReference type="RefSeq" id="WP_016339232.1">
    <property type="nucleotide sequence ID" value="NC_021280.1"/>
</dbReference>
<accession>R4UJC0</accession>
<evidence type="ECO:0000313" key="2">
    <source>
        <dbReference type="EMBL" id="AGM25411.1"/>
    </source>
</evidence>
<evidence type="ECO:0000256" key="1">
    <source>
        <dbReference type="SAM" id="Phobius"/>
    </source>
</evidence>
<gene>
    <name evidence="2" type="ORF">SCHRY_v1c08350</name>
</gene>
<dbReference type="HOGENOM" id="CLU_735495_0_0_14"/>
<dbReference type="Proteomes" id="UP000013964">
    <property type="component" value="Chromosome"/>
</dbReference>
<keyword evidence="1" id="KW-0472">Membrane</keyword>
<sequence>MVKTTKNLVLIIILVSAIVAGTIIGIVVWYFTSVASQQNPYATNCLLYQNHSSEKVDLSRENNSEELLNQLASDNLILNNQHRVVPDINNDDVALIKRCESNMIYKASSQAVNNFNKLVSNPKFTDLRQIEQALRNNSYYQYELTSLSQQADFGDQVNFKNNILKFYNAFYNLYGQEMFEKLLYNIQILDVLEDSIAYTNRLADRRGFFQCIVFGPLVGQASLSKKQYDQGWWAAPDNSEVVVHETGHALANFAYILKGSRNLIHSNFNPKPGVCSKLDSIGGDVEIYVNKVDPNDYLVKYLGERAGISSAFPKQQTLAAWSFVQSEYGRSGVKNYGGNSELFAESFVQWFLTPDDKKGLNWEILNEFFTSALKDNYLLS</sequence>
<evidence type="ECO:0000313" key="3">
    <source>
        <dbReference type="Proteomes" id="UP000013964"/>
    </source>
</evidence>
<name>R4UJC0_9MOLU</name>
<keyword evidence="1" id="KW-1133">Transmembrane helix</keyword>
<dbReference type="PATRIC" id="fig|1276227.3.peg.844"/>
<organism evidence="2 3">
    <name type="scientific">Spiroplasma chrysopicola DF-1</name>
    <dbReference type="NCBI Taxonomy" id="1276227"/>
    <lineage>
        <taxon>Bacteria</taxon>
        <taxon>Bacillati</taxon>
        <taxon>Mycoplasmatota</taxon>
        <taxon>Mollicutes</taxon>
        <taxon>Entomoplasmatales</taxon>
        <taxon>Spiroplasmataceae</taxon>
        <taxon>Spiroplasma</taxon>
    </lineage>
</organism>
<dbReference type="OrthoDB" id="397686at2"/>
<feature type="transmembrane region" description="Helical" evidence="1">
    <location>
        <begin position="7"/>
        <end position="31"/>
    </location>
</feature>
<proteinExistence type="predicted"/>
<protein>
    <submittedName>
        <fullName evidence="2">Uncharacterized protein</fullName>
    </submittedName>
</protein>